<comment type="caution">
    <text evidence="1">The sequence shown here is derived from an EMBL/GenBank/DDBJ whole genome shotgun (WGS) entry which is preliminary data.</text>
</comment>
<reference evidence="1 2" key="1">
    <citation type="submission" date="2024-04" db="EMBL/GenBank/DDBJ databases">
        <authorList>
            <person name="Rising A."/>
            <person name="Reimegard J."/>
            <person name="Sonavane S."/>
            <person name="Akerstrom W."/>
            <person name="Nylinder S."/>
            <person name="Hedman E."/>
            <person name="Kallberg Y."/>
        </authorList>
    </citation>
    <scope>NUCLEOTIDE SEQUENCE [LARGE SCALE GENOMIC DNA]</scope>
</reference>
<dbReference type="AlphaFoldDB" id="A0AAV2B0R0"/>
<organism evidence="1 2">
    <name type="scientific">Larinioides sclopetarius</name>
    <dbReference type="NCBI Taxonomy" id="280406"/>
    <lineage>
        <taxon>Eukaryota</taxon>
        <taxon>Metazoa</taxon>
        <taxon>Ecdysozoa</taxon>
        <taxon>Arthropoda</taxon>
        <taxon>Chelicerata</taxon>
        <taxon>Arachnida</taxon>
        <taxon>Araneae</taxon>
        <taxon>Araneomorphae</taxon>
        <taxon>Entelegynae</taxon>
        <taxon>Araneoidea</taxon>
        <taxon>Araneidae</taxon>
        <taxon>Larinioides</taxon>
    </lineage>
</organism>
<keyword evidence="2" id="KW-1185">Reference proteome</keyword>
<evidence type="ECO:0000313" key="2">
    <source>
        <dbReference type="Proteomes" id="UP001497382"/>
    </source>
</evidence>
<dbReference type="EMBL" id="CAXIEN010000249">
    <property type="protein sequence ID" value="CAL1289457.1"/>
    <property type="molecule type" value="Genomic_DNA"/>
</dbReference>
<proteinExistence type="predicted"/>
<sequence>MVLKVTHEYTQGRHHTSALAAIELLLLQTFARSISELTLESDLIFVKRKGVVELLLVQPIIKTILGYIQVWK</sequence>
<name>A0AAV2B0R0_9ARAC</name>
<accession>A0AAV2B0R0</accession>
<protein>
    <submittedName>
        <fullName evidence="1">Uncharacterized protein</fullName>
    </submittedName>
</protein>
<gene>
    <name evidence="1" type="ORF">LARSCL_LOCUS15953</name>
</gene>
<dbReference type="Proteomes" id="UP001497382">
    <property type="component" value="Unassembled WGS sequence"/>
</dbReference>
<evidence type="ECO:0000313" key="1">
    <source>
        <dbReference type="EMBL" id="CAL1289457.1"/>
    </source>
</evidence>